<dbReference type="GeneID" id="92853646"/>
<dbReference type="SUPFAM" id="SSF52540">
    <property type="entry name" value="P-loop containing nucleoside triphosphate hydrolases"/>
    <property type="match status" value="1"/>
</dbReference>
<reference evidence="1 2" key="1">
    <citation type="submission" date="2017-06" db="EMBL/GenBank/DDBJ databases">
        <title>Genome sequence of Bacillus sonorensis strain SRCM101395.</title>
        <authorList>
            <person name="Cho S.H."/>
        </authorList>
    </citation>
    <scope>NUCLEOTIDE SEQUENCE [LARGE SCALE GENOMIC DNA]</scope>
    <source>
        <strain evidence="1 2">SRCM101395</strain>
    </source>
</reference>
<protein>
    <submittedName>
        <fullName evidence="1">Tunicamycin resistance protein</fullName>
    </submittedName>
</protein>
<dbReference type="Pfam" id="PF13671">
    <property type="entry name" value="AAA_33"/>
    <property type="match status" value="1"/>
</dbReference>
<evidence type="ECO:0000313" key="1">
    <source>
        <dbReference type="EMBL" id="ASB88915.1"/>
    </source>
</evidence>
<sequence length="195" mass="22616">MIIWINGAFGSGKTQTAFELQRRLKKSYVYDPEKMGFALRSMIPREIAEDDFQHYPLWREFNYSMLSYLADTYNGVIIVPMTIVDPGYFDEIIGRLRQDGRTVNHFTLIASKDTLHKRLRSRAEGKNSWAAKQIDRCIKGLSDQTFEEHLHTDHISIQNVAETIAEKAGLVIEPDTRGSMKRFIDRLIVKLNHIR</sequence>
<gene>
    <name evidence="1" type="ORF">S101395_02407</name>
</gene>
<dbReference type="Proteomes" id="UP000196877">
    <property type="component" value="Chromosome"/>
</dbReference>
<dbReference type="EMBL" id="CP021920">
    <property type="protein sequence ID" value="ASB88915.1"/>
    <property type="molecule type" value="Genomic_DNA"/>
</dbReference>
<evidence type="ECO:0000313" key="2">
    <source>
        <dbReference type="Proteomes" id="UP000196877"/>
    </source>
</evidence>
<dbReference type="RefSeq" id="WP_006636203.1">
    <property type="nucleotide sequence ID" value="NZ_BORD01000012.1"/>
</dbReference>
<accession>A0ABN5ADU8</accession>
<keyword evidence="2" id="KW-1185">Reference proteome</keyword>
<dbReference type="InterPro" id="IPR027417">
    <property type="entry name" value="P-loop_NTPase"/>
</dbReference>
<name>A0ABN5ADU8_9BACI</name>
<organism evidence="1 2">
    <name type="scientific">Bacillus sonorensis</name>
    <dbReference type="NCBI Taxonomy" id="119858"/>
    <lineage>
        <taxon>Bacteria</taxon>
        <taxon>Bacillati</taxon>
        <taxon>Bacillota</taxon>
        <taxon>Bacilli</taxon>
        <taxon>Bacillales</taxon>
        <taxon>Bacillaceae</taxon>
        <taxon>Bacillus</taxon>
    </lineage>
</organism>
<proteinExistence type="predicted"/>
<dbReference type="Gene3D" id="3.40.50.300">
    <property type="entry name" value="P-loop containing nucleotide triphosphate hydrolases"/>
    <property type="match status" value="1"/>
</dbReference>